<dbReference type="InterPro" id="IPR003680">
    <property type="entry name" value="Flavodoxin_fold"/>
</dbReference>
<evidence type="ECO:0000256" key="5">
    <source>
        <dbReference type="ARBA" id="ARBA00024061"/>
    </source>
</evidence>
<dbReference type="PANTHER" id="PTHR43741">
    <property type="entry name" value="FMN-DEPENDENT NADH-AZOREDUCTASE 1"/>
    <property type="match status" value="1"/>
</dbReference>
<reference evidence="9" key="1">
    <citation type="submission" date="2022-11" db="UniProtKB">
        <authorList>
            <consortium name="WormBaseParasite"/>
        </authorList>
    </citation>
    <scope>IDENTIFICATION</scope>
</reference>
<dbReference type="InterPro" id="IPR029039">
    <property type="entry name" value="Flavoprotein-like_sf"/>
</dbReference>
<dbReference type="Gene3D" id="3.40.50.360">
    <property type="match status" value="1"/>
</dbReference>
<evidence type="ECO:0000259" key="7">
    <source>
        <dbReference type="Pfam" id="PF02525"/>
    </source>
</evidence>
<evidence type="ECO:0000313" key="8">
    <source>
        <dbReference type="Proteomes" id="UP000887577"/>
    </source>
</evidence>
<keyword evidence="1" id="KW-0285">Flavoprotein</keyword>
<comment type="catalytic activity">
    <reaction evidence="6">
        <text>N,N-dimethyl-1,4-phenylenediamine + anthranilate + 2 NAD(+) = 2-(4-dimethylaminophenyl)diazenylbenzoate + 2 NADH + 2 H(+)</text>
        <dbReference type="Rhea" id="RHEA:55872"/>
        <dbReference type="ChEBI" id="CHEBI:15378"/>
        <dbReference type="ChEBI" id="CHEBI:15783"/>
        <dbReference type="ChEBI" id="CHEBI:16567"/>
        <dbReference type="ChEBI" id="CHEBI:57540"/>
        <dbReference type="ChEBI" id="CHEBI:57945"/>
        <dbReference type="ChEBI" id="CHEBI:71579"/>
        <dbReference type="EC" id="1.7.1.17"/>
    </reaction>
    <physiologicalReaction direction="right-to-left" evidence="6">
        <dbReference type="Rhea" id="RHEA:55874"/>
    </physiologicalReaction>
</comment>
<evidence type="ECO:0000313" key="9">
    <source>
        <dbReference type="WBParaSite" id="PSU_v2.g21182.t1"/>
    </source>
</evidence>
<dbReference type="SUPFAM" id="SSF52218">
    <property type="entry name" value="Flavoproteins"/>
    <property type="match status" value="1"/>
</dbReference>
<keyword evidence="8" id="KW-1185">Reference proteome</keyword>
<dbReference type="InterPro" id="IPR050104">
    <property type="entry name" value="FMN-dep_NADH:Q_OxRdtase_AzoR1"/>
</dbReference>
<dbReference type="InterPro" id="IPR023048">
    <property type="entry name" value="NADH:quinone_OxRdtase_FMN_depd"/>
</dbReference>
<dbReference type="PANTHER" id="PTHR43741:SF2">
    <property type="entry name" value="FMN-DEPENDENT NADH:QUINONE OXIDOREDUCTASE"/>
    <property type="match status" value="1"/>
</dbReference>
<feature type="domain" description="Flavodoxin-like fold" evidence="7">
    <location>
        <begin position="11"/>
        <end position="203"/>
    </location>
</feature>
<dbReference type="GO" id="GO:0016655">
    <property type="term" value="F:oxidoreductase activity, acting on NAD(P)H, quinone or similar compound as acceptor"/>
    <property type="evidence" value="ECO:0007669"/>
    <property type="project" value="InterPro"/>
</dbReference>
<accession>A0A914YNJ9</accession>
<keyword evidence="2" id="KW-0288">FMN</keyword>
<dbReference type="EC" id="1.7.1.17" evidence="5"/>
<dbReference type="AlphaFoldDB" id="A0A914YNJ9"/>
<dbReference type="GO" id="GO:0010181">
    <property type="term" value="F:FMN binding"/>
    <property type="evidence" value="ECO:0007669"/>
    <property type="project" value="InterPro"/>
</dbReference>
<dbReference type="Pfam" id="PF02525">
    <property type="entry name" value="Flavodoxin_2"/>
    <property type="match status" value="1"/>
</dbReference>
<proteinExistence type="inferred from homology"/>
<keyword evidence="3" id="KW-0560">Oxidoreductase</keyword>
<organism evidence="8 9">
    <name type="scientific">Panagrolaimus superbus</name>
    <dbReference type="NCBI Taxonomy" id="310955"/>
    <lineage>
        <taxon>Eukaryota</taxon>
        <taxon>Metazoa</taxon>
        <taxon>Ecdysozoa</taxon>
        <taxon>Nematoda</taxon>
        <taxon>Chromadorea</taxon>
        <taxon>Rhabditida</taxon>
        <taxon>Tylenchina</taxon>
        <taxon>Panagrolaimomorpha</taxon>
        <taxon>Panagrolaimoidea</taxon>
        <taxon>Panagrolaimidae</taxon>
        <taxon>Panagrolaimus</taxon>
    </lineage>
</organism>
<dbReference type="WBParaSite" id="PSU_v2.g21182.t1">
    <property type="protein sequence ID" value="PSU_v2.g21182.t1"/>
    <property type="gene ID" value="PSU_v2.g21182"/>
</dbReference>
<protein>
    <recommendedName>
        <fullName evidence="5">FMN-dependent NADH-azoreductase</fullName>
        <ecNumber evidence="5">1.7.1.17</ecNumber>
    </recommendedName>
</protein>
<dbReference type="Proteomes" id="UP000887577">
    <property type="component" value="Unplaced"/>
</dbReference>
<name>A0A914YNJ9_9BILA</name>
<dbReference type="HAMAP" id="MF_01216">
    <property type="entry name" value="Azoreductase_type1"/>
    <property type="match status" value="1"/>
</dbReference>
<evidence type="ECO:0000256" key="3">
    <source>
        <dbReference type="ARBA" id="ARBA00023002"/>
    </source>
</evidence>
<evidence type="ECO:0000256" key="4">
    <source>
        <dbReference type="ARBA" id="ARBA00023027"/>
    </source>
</evidence>
<keyword evidence="4" id="KW-0520">NAD</keyword>
<evidence type="ECO:0000256" key="2">
    <source>
        <dbReference type="ARBA" id="ARBA00022643"/>
    </source>
</evidence>
<evidence type="ECO:0000256" key="1">
    <source>
        <dbReference type="ARBA" id="ARBA00022630"/>
    </source>
</evidence>
<sequence length="214" mass="23338">MEGKKRHWRTTVLVLHSSLNGTASRSAGLINRFLAERAAQGFDDVVTVRDLTALDLPVLDEEIFHALRGAENPGPRARQAIALSDALIGELMDSDLLLIAAPMYNLNVPTPLKNWFDLVARARVTFRYTDTWPQGLVQGVEAVVFSPRGGVHVGQGTDTVTPYLQSVLGLIGITEVDFVYAEGMDIRPHGIEQGMARAQAQLTALAQRMPLPNA</sequence>
<evidence type="ECO:0000256" key="6">
    <source>
        <dbReference type="ARBA" id="ARBA00048542"/>
    </source>
</evidence>